<dbReference type="PANTHER" id="PTHR33726:SF19">
    <property type="entry name" value="OS03G0313800 PROTEIN"/>
    <property type="match status" value="1"/>
</dbReference>
<keyword evidence="1" id="KW-1133">Transmembrane helix</keyword>
<reference evidence="2" key="1">
    <citation type="journal article" date="2022" name="Cell">
        <title>Repeat-based holocentromeres influence genome architecture and karyotype evolution.</title>
        <authorList>
            <person name="Hofstatter P.G."/>
            <person name="Thangavel G."/>
            <person name="Lux T."/>
            <person name="Neumann P."/>
            <person name="Vondrak T."/>
            <person name="Novak P."/>
            <person name="Zhang M."/>
            <person name="Costa L."/>
            <person name="Castellani M."/>
            <person name="Scott A."/>
            <person name="Toegelov H."/>
            <person name="Fuchs J."/>
            <person name="Mata-Sucre Y."/>
            <person name="Dias Y."/>
            <person name="Vanzela A.L.L."/>
            <person name="Huettel B."/>
            <person name="Almeida C.C.S."/>
            <person name="Simkova H."/>
            <person name="Souza G."/>
            <person name="Pedrosa-Harand A."/>
            <person name="Macas J."/>
            <person name="Mayer K.F.X."/>
            <person name="Houben A."/>
            <person name="Marques A."/>
        </authorList>
    </citation>
    <scope>NUCLEOTIDE SEQUENCE</scope>
    <source>
        <strain evidence="2">RhyBre1mFocal</strain>
    </source>
</reference>
<dbReference type="Proteomes" id="UP001151287">
    <property type="component" value="Unassembled WGS sequence"/>
</dbReference>
<comment type="caution">
    <text evidence="2">The sequence shown here is derived from an EMBL/GenBank/DDBJ whole genome shotgun (WGS) entry which is preliminary data.</text>
</comment>
<evidence type="ECO:0000256" key="1">
    <source>
        <dbReference type="SAM" id="Phobius"/>
    </source>
</evidence>
<proteinExistence type="predicted"/>
<dbReference type="EMBL" id="JAMQYH010000002">
    <property type="protein sequence ID" value="KAJ1699230.1"/>
    <property type="molecule type" value="Genomic_DNA"/>
</dbReference>
<keyword evidence="3" id="KW-1185">Reference proteome</keyword>
<dbReference type="AlphaFoldDB" id="A0A9Q0CSV7"/>
<evidence type="ECO:0000313" key="3">
    <source>
        <dbReference type="Proteomes" id="UP001151287"/>
    </source>
</evidence>
<protein>
    <submittedName>
        <fullName evidence="2">Uncharacterized protein</fullName>
    </submittedName>
</protein>
<organism evidence="2 3">
    <name type="scientific">Rhynchospora breviuscula</name>
    <dbReference type="NCBI Taxonomy" id="2022672"/>
    <lineage>
        <taxon>Eukaryota</taxon>
        <taxon>Viridiplantae</taxon>
        <taxon>Streptophyta</taxon>
        <taxon>Embryophyta</taxon>
        <taxon>Tracheophyta</taxon>
        <taxon>Spermatophyta</taxon>
        <taxon>Magnoliopsida</taxon>
        <taxon>Liliopsida</taxon>
        <taxon>Poales</taxon>
        <taxon>Cyperaceae</taxon>
        <taxon>Cyperoideae</taxon>
        <taxon>Rhynchosporeae</taxon>
        <taxon>Rhynchospora</taxon>
    </lineage>
</organism>
<gene>
    <name evidence="2" type="ORF">LUZ63_007742</name>
</gene>
<evidence type="ECO:0000313" key="2">
    <source>
        <dbReference type="EMBL" id="KAJ1699230.1"/>
    </source>
</evidence>
<feature type="transmembrane region" description="Helical" evidence="1">
    <location>
        <begin position="58"/>
        <end position="82"/>
    </location>
</feature>
<keyword evidence="1" id="KW-0812">Transmembrane</keyword>
<dbReference type="OrthoDB" id="911529at2759"/>
<keyword evidence="1" id="KW-0472">Membrane</keyword>
<sequence length="86" mass="9696">MGRFFSSFRRSEMISLSSLRSIMPSSSTFCQLPGLNLSVVRRAVSRFPELDFSILDSVMWSIIMAFESVALVAMMGFFFLFCGCTL</sequence>
<dbReference type="PANTHER" id="PTHR33726">
    <property type="entry name" value="TRANSMEMBRANE PROTEIN"/>
    <property type="match status" value="1"/>
</dbReference>
<name>A0A9Q0CSV7_9POAL</name>
<accession>A0A9Q0CSV7</accession>